<feature type="compositionally biased region" description="Low complexity" evidence="1">
    <location>
        <begin position="238"/>
        <end position="266"/>
    </location>
</feature>
<organism evidence="3 4">
    <name type="scientific">Aureobasidium pullulans</name>
    <name type="common">Black yeast</name>
    <name type="synonym">Pullularia pullulans</name>
    <dbReference type="NCBI Taxonomy" id="5580"/>
    <lineage>
        <taxon>Eukaryota</taxon>
        <taxon>Fungi</taxon>
        <taxon>Dikarya</taxon>
        <taxon>Ascomycota</taxon>
        <taxon>Pezizomycotina</taxon>
        <taxon>Dothideomycetes</taxon>
        <taxon>Dothideomycetidae</taxon>
        <taxon>Dothideales</taxon>
        <taxon>Saccotheciaceae</taxon>
        <taxon>Aureobasidium</taxon>
    </lineage>
</organism>
<evidence type="ECO:0008006" key="5">
    <source>
        <dbReference type="Google" id="ProtNLM"/>
    </source>
</evidence>
<feature type="compositionally biased region" description="Low complexity" evidence="1">
    <location>
        <begin position="317"/>
        <end position="368"/>
    </location>
</feature>
<protein>
    <recommendedName>
        <fullName evidence="5">Ubiquitin 3 binding protein But2 C-terminal domain-containing protein</fullName>
    </recommendedName>
</protein>
<evidence type="ECO:0000313" key="3">
    <source>
        <dbReference type="EMBL" id="KAK6007348.1"/>
    </source>
</evidence>
<evidence type="ECO:0000313" key="4">
    <source>
        <dbReference type="Proteomes" id="UP001341245"/>
    </source>
</evidence>
<accession>A0ABR0TSB6</accession>
<feature type="compositionally biased region" description="Low complexity" evidence="1">
    <location>
        <begin position="282"/>
        <end position="293"/>
    </location>
</feature>
<feature type="chain" id="PRO_5046538952" description="Ubiquitin 3 binding protein But2 C-terminal domain-containing protein" evidence="2">
    <location>
        <begin position="19"/>
        <end position="608"/>
    </location>
</feature>
<feature type="region of interest" description="Disordered" evidence="1">
    <location>
        <begin position="380"/>
        <end position="412"/>
    </location>
</feature>
<feature type="compositionally biased region" description="Polar residues" evidence="1">
    <location>
        <begin position="102"/>
        <end position="111"/>
    </location>
</feature>
<proteinExistence type="predicted"/>
<feature type="signal peptide" evidence="2">
    <location>
        <begin position="1"/>
        <end position="18"/>
    </location>
</feature>
<dbReference type="EMBL" id="JASGXD010000003">
    <property type="protein sequence ID" value="KAK6007348.1"/>
    <property type="molecule type" value="Genomic_DNA"/>
</dbReference>
<feature type="compositionally biased region" description="Polar residues" evidence="1">
    <location>
        <begin position="267"/>
        <end position="281"/>
    </location>
</feature>
<feature type="compositionally biased region" description="Low complexity" evidence="1">
    <location>
        <begin position="380"/>
        <end position="400"/>
    </location>
</feature>
<comment type="caution">
    <text evidence="3">The sequence shown here is derived from an EMBL/GenBank/DDBJ whole genome shotgun (WGS) entry which is preliminary data.</text>
</comment>
<reference evidence="3 4" key="1">
    <citation type="submission" date="2023-11" db="EMBL/GenBank/DDBJ databases">
        <title>Draft genome sequence and annotation of the polyextremotolerant black yeast-like fungus Aureobasidium pullulans NRRL 62042.</title>
        <authorList>
            <person name="Dielentheis-Frenken M.R.E."/>
            <person name="Wibberg D."/>
            <person name="Blank L.M."/>
            <person name="Tiso T."/>
        </authorList>
    </citation>
    <scope>NUCLEOTIDE SEQUENCE [LARGE SCALE GENOMIC DNA]</scope>
    <source>
        <strain evidence="3 4">NRRL 62042</strain>
    </source>
</reference>
<evidence type="ECO:0000256" key="2">
    <source>
        <dbReference type="SAM" id="SignalP"/>
    </source>
</evidence>
<feature type="region of interest" description="Disordered" evidence="1">
    <location>
        <begin position="102"/>
        <end position="149"/>
    </location>
</feature>
<sequence length="608" mass="64401">MRASGILLPLAAASMVAGSPLNFEERDANTCTIKSIQSVVTKLSPSVAAPYCQSLLKISTKTVTKTLKPSTPSKHVTTATVTKKVTSNKKITKDVTATTSSSFNASDTRVNTSKKSTSTSSKKSSSSTKSSSSSVKSSSSSTKTGSSSKVTNPFDFSEVIFQPYRDTFDKQQPIVIKHGLIEIIKQHSLDVDIVLQQQQQYQKLDNEFIKHCSISFVLCGHSQTASSSETVSSSIIASSSPSSVSSVSTTSSSQYTSSQSTSGPSTNATASSNGTFFSNQTSMSAGPSASSSGFANISSNAEMTKRDFEKRANMAVSTKKTTSIKKTTSSKKASTTNKIPIVKKATSTQKSSSSKKTSTSLKSTSTKKAVTSSKKISTSVKAVSTSKKASPSTSSIKTSSPPINKGQPAQFNGLNNAQQSSICSCLHVPTPTFTQSIFVDSFTTVTSTVTSVQTLVSSTTTTAYHTTTAKPNLFYIQVSSKSKTSIDGQWAVLPGGEELLRFTSSKAGASEFFFAEPNLLVEYSSNFLANVEPGDFATSFYMNSVSRMYNVSAVPLTCRNQGGELSCESGDLQQLYWCSVWGTTSLVFGPSDYNNGLCKPVSLEIVPA</sequence>
<evidence type="ECO:0000256" key="1">
    <source>
        <dbReference type="SAM" id="MobiDB-lite"/>
    </source>
</evidence>
<keyword evidence="2" id="KW-0732">Signal</keyword>
<gene>
    <name evidence="3" type="ORF">QM012_006356</name>
</gene>
<feature type="region of interest" description="Disordered" evidence="1">
    <location>
        <begin position="238"/>
        <end position="293"/>
    </location>
</feature>
<name>A0ABR0TSB6_AURPU</name>
<dbReference type="Proteomes" id="UP001341245">
    <property type="component" value="Unassembled WGS sequence"/>
</dbReference>
<keyword evidence="4" id="KW-1185">Reference proteome</keyword>
<feature type="region of interest" description="Disordered" evidence="1">
    <location>
        <begin position="307"/>
        <end position="368"/>
    </location>
</feature>
<feature type="compositionally biased region" description="Low complexity" evidence="1">
    <location>
        <begin position="113"/>
        <end position="149"/>
    </location>
</feature>